<evidence type="ECO:0000313" key="2">
    <source>
        <dbReference type="Proteomes" id="UP001283361"/>
    </source>
</evidence>
<sequence>MSYTNSNEEEKSRKQEEYDKHIRGKKLMAVIKEEAKMEAADNATQASAVFDLEEVLSTPKLFVGDPYYLRQLGPFNFTVYSYGADEVFCYL</sequence>
<gene>
    <name evidence="1" type="ORF">RRG08_065912</name>
</gene>
<dbReference type="AlphaFoldDB" id="A0AAE1ALS1"/>
<dbReference type="EMBL" id="JAWDGP010001587">
    <property type="protein sequence ID" value="KAK3790054.1"/>
    <property type="molecule type" value="Genomic_DNA"/>
</dbReference>
<dbReference type="Proteomes" id="UP001283361">
    <property type="component" value="Unassembled WGS sequence"/>
</dbReference>
<protein>
    <submittedName>
        <fullName evidence="1">Uncharacterized protein</fullName>
    </submittedName>
</protein>
<organism evidence="1 2">
    <name type="scientific">Elysia crispata</name>
    <name type="common">lettuce slug</name>
    <dbReference type="NCBI Taxonomy" id="231223"/>
    <lineage>
        <taxon>Eukaryota</taxon>
        <taxon>Metazoa</taxon>
        <taxon>Spiralia</taxon>
        <taxon>Lophotrochozoa</taxon>
        <taxon>Mollusca</taxon>
        <taxon>Gastropoda</taxon>
        <taxon>Heterobranchia</taxon>
        <taxon>Euthyneura</taxon>
        <taxon>Panpulmonata</taxon>
        <taxon>Sacoglossa</taxon>
        <taxon>Placobranchoidea</taxon>
        <taxon>Plakobranchidae</taxon>
        <taxon>Elysia</taxon>
    </lineage>
</organism>
<reference evidence="1" key="1">
    <citation type="journal article" date="2023" name="G3 (Bethesda)">
        <title>A reference genome for the long-term kleptoplast-retaining sea slug Elysia crispata morphotype clarki.</title>
        <authorList>
            <person name="Eastman K.E."/>
            <person name="Pendleton A.L."/>
            <person name="Shaikh M.A."/>
            <person name="Suttiyut T."/>
            <person name="Ogas R."/>
            <person name="Tomko P."/>
            <person name="Gavelis G."/>
            <person name="Widhalm J.R."/>
            <person name="Wisecaver J.H."/>
        </authorList>
    </citation>
    <scope>NUCLEOTIDE SEQUENCE</scope>
    <source>
        <strain evidence="1">ECLA1</strain>
    </source>
</reference>
<comment type="caution">
    <text evidence="1">The sequence shown here is derived from an EMBL/GenBank/DDBJ whole genome shotgun (WGS) entry which is preliminary data.</text>
</comment>
<proteinExistence type="predicted"/>
<name>A0AAE1ALS1_9GAST</name>
<keyword evidence="2" id="KW-1185">Reference proteome</keyword>
<evidence type="ECO:0000313" key="1">
    <source>
        <dbReference type="EMBL" id="KAK3790054.1"/>
    </source>
</evidence>
<accession>A0AAE1ALS1</accession>